<reference evidence="2 3" key="1">
    <citation type="submission" date="2015-11" db="EMBL/GenBank/DDBJ databases">
        <title>Draft Genome Sequence of the Strain BR 10423 (Rhizobium sp.) isolated from nodules of Mimosa pudica.</title>
        <authorList>
            <person name="Barauna A.C."/>
            <person name="Zilli J.E."/>
            <person name="Simoes-Araujo J.L."/>
            <person name="Reis V.M."/>
            <person name="James E.K."/>
            <person name="Reis F.B.Jr."/>
            <person name="Rouws L.F."/>
            <person name="Passos S.R."/>
            <person name="Gois S.R."/>
        </authorList>
    </citation>
    <scope>NUCLEOTIDE SEQUENCE [LARGE SCALE GENOMIC DNA]</scope>
    <source>
        <strain evidence="2 3">BR10423</strain>
    </source>
</reference>
<accession>A0A125QA23</accession>
<organism evidence="2 3">
    <name type="scientific">Rhizobium altiplani</name>
    <dbReference type="NCBI Taxonomy" id="1864509"/>
    <lineage>
        <taxon>Bacteria</taxon>
        <taxon>Pseudomonadati</taxon>
        <taxon>Pseudomonadota</taxon>
        <taxon>Alphaproteobacteria</taxon>
        <taxon>Hyphomicrobiales</taxon>
        <taxon>Rhizobiaceae</taxon>
        <taxon>Rhizobium/Agrobacterium group</taxon>
        <taxon>Rhizobium</taxon>
    </lineage>
</organism>
<name>A0A125QA23_9HYPH</name>
<comment type="caution">
    <text evidence="2">The sequence shown here is derived from an EMBL/GenBank/DDBJ whole genome shotgun (WGS) entry which is preliminary data.</text>
</comment>
<sequence length="561" mass="62025">MSQTFKYPCVTVEQSTGGKSILLFSASATDIESWVGIPQRLSLSGAETSGFQRTVSPAREAALRKFFADPHNVIQNPLLCAIRQSAGLKVTFIPTEVNGRSGSVEIELDNFGSMTLQELLHAARTYLESRAPALAGRQLPTELIVELEGGMNASDNTAEDTIEAQESEVDETGSIEAAEDALFDESQITSFWDHLRAREEITGKQGKDQSEELAGFSREMLISYLRPIILVDGQHRLRGAILAAEDQANESTQGEDLVAGGETPANAIAVVSKTLARHLPVSLLMDDSPAEHVFQYVLVNQKATPVPKALLGTIISTSLVEEELTTIAERLEDAKIPLEGARIVSILSRADNSPFSGLVAKGFGSDDSTKLQWNVLGSLSDIFRDLRGGRLYHEPTDHALTWQKHHLAGSEIVADWKTQEYPTPEAFWRDMSGPWIAVFKAFWSEIRDRLASNDPQAPNFWGNPRDSNIFNKPMLHILAADFFSYLREQKTKLKGVEDIPGLVDGWLEYASSQYFARDWKLSGVKKDSIGIRRQWSKMWANHRQQGGNPPAVEGYSRINKG</sequence>
<evidence type="ECO:0000313" key="2">
    <source>
        <dbReference type="EMBL" id="KWV59181.1"/>
    </source>
</evidence>
<protein>
    <recommendedName>
        <fullName evidence="4">DGQHR domain-containing protein</fullName>
    </recommendedName>
</protein>
<dbReference type="AlphaFoldDB" id="A0A125QA23"/>
<evidence type="ECO:0000256" key="1">
    <source>
        <dbReference type="SAM" id="MobiDB-lite"/>
    </source>
</evidence>
<feature type="region of interest" description="Disordered" evidence="1">
    <location>
        <begin position="542"/>
        <end position="561"/>
    </location>
</feature>
<dbReference type="Proteomes" id="UP000068164">
    <property type="component" value="Unassembled WGS sequence"/>
</dbReference>
<dbReference type="EMBL" id="LNCD01000014">
    <property type="protein sequence ID" value="KWV59181.1"/>
    <property type="molecule type" value="Genomic_DNA"/>
</dbReference>
<proteinExistence type="predicted"/>
<evidence type="ECO:0000313" key="3">
    <source>
        <dbReference type="Proteomes" id="UP000068164"/>
    </source>
</evidence>
<gene>
    <name evidence="2" type="ORF">AS026_29200</name>
</gene>
<evidence type="ECO:0008006" key="4">
    <source>
        <dbReference type="Google" id="ProtNLM"/>
    </source>
</evidence>
<keyword evidence="3" id="KW-1185">Reference proteome</keyword>